<dbReference type="AlphaFoldDB" id="A0A9Q5Z9R0"/>
<accession>A0A9Q5Z9R0</accession>
<keyword evidence="1" id="KW-0175">Coiled coil</keyword>
<dbReference type="Proteomes" id="UP000222310">
    <property type="component" value="Unassembled WGS sequence"/>
</dbReference>
<feature type="coiled-coil region" evidence="1">
    <location>
        <begin position="33"/>
        <end position="60"/>
    </location>
</feature>
<proteinExistence type="predicted"/>
<organism evidence="2 3">
    <name type="scientific">Nostoc linckia z8</name>
    <dbReference type="NCBI Taxonomy" id="1628746"/>
    <lineage>
        <taxon>Bacteria</taxon>
        <taxon>Bacillati</taxon>
        <taxon>Cyanobacteriota</taxon>
        <taxon>Cyanophyceae</taxon>
        <taxon>Nostocales</taxon>
        <taxon>Nostocaceae</taxon>
        <taxon>Nostoc</taxon>
    </lineage>
</organism>
<evidence type="ECO:0000256" key="1">
    <source>
        <dbReference type="SAM" id="Coils"/>
    </source>
</evidence>
<comment type="caution">
    <text evidence="2">The sequence shown here is derived from an EMBL/GenBank/DDBJ whole genome shotgun (WGS) entry which is preliminary data.</text>
</comment>
<reference evidence="2 3" key="1">
    <citation type="submission" date="2015-02" db="EMBL/GenBank/DDBJ databases">
        <title>Nostoc linckia genome annotation.</title>
        <authorList>
            <person name="Zhou Z."/>
        </authorList>
    </citation>
    <scope>NUCLEOTIDE SEQUENCE [LARGE SCALE GENOMIC DNA]</scope>
    <source>
        <strain evidence="3">z8</strain>
    </source>
</reference>
<name>A0A9Q5Z9R0_NOSLI</name>
<dbReference type="EMBL" id="LAHD01000068">
    <property type="protein sequence ID" value="PHK01618.1"/>
    <property type="molecule type" value="Genomic_DNA"/>
</dbReference>
<evidence type="ECO:0000313" key="3">
    <source>
        <dbReference type="Proteomes" id="UP000222310"/>
    </source>
</evidence>
<evidence type="ECO:0000313" key="2">
    <source>
        <dbReference type="EMBL" id="PHK01618.1"/>
    </source>
</evidence>
<gene>
    <name evidence="2" type="ORF">VF08_21775</name>
</gene>
<protein>
    <submittedName>
        <fullName evidence="2">Uncharacterized protein</fullName>
    </submittedName>
</protein>
<sequence>MAESIKKTYDEMRDIHWNAFCTRYEQITDNQIIAELEEENNTLRERLEVTEEDSIRLKQLQELYNKAIEQQRQDAAEIRELRNYVDRIG</sequence>